<proteinExistence type="predicted"/>
<dbReference type="AlphaFoldDB" id="W2CV38"/>
<comment type="caution">
    <text evidence="1">The sequence shown here is derived from an EMBL/GenBank/DDBJ whole genome shotgun (WGS) entry which is preliminary data.</text>
</comment>
<protein>
    <submittedName>
        <fullName evidence="1">Uncharacterized protein</fullName>
    </submittedName>
</protein>
<evidence type="ECO:0000313" key="1">
    <source>
        <dbReference type="EMBL" id="ETK10933.1"/>
    </source>
</evidence>
<gene>
    <name evidence="1" type="ORF">T231_02120</name>
</gene>
<keyword evidence="2" id="KW-1185">Reference proteome</keyword>
<organism evidence="1 2">
    <name type="scientific">Tannerella sp. oral taxon BU063 isolate Cell 6/7/9</name>
    <dbReference type="NCBI Taxonomy" id="1411021"/>
    <lineage>
        <taxon>Bacteria</taxon>
        <taxon>Pseudomonadati</taxon>
        <taxon>Bacteroidota</taxon>
        <taxon>Bacteroidia</taxon>
        <taxon>Bacteroidales</taxon>
        <taxon>Tannerellaceae</taxon>
        <taxon>Tannerella</taxon>
    </lineage>
</organism>
<evidence type="ECO:0000313" key="2">
    <source>
        <dbReference type="Proteomes" id="UP000018874"/>
    </source>
</evidence>
<name>W2CV38_9BACT</name>
<reference evidence="1 2" key="1">
    <citation type="submission" date="2013-11" db="EMBL/GenBank/DDBJ databases">
        <title>Single cell genomics of uncultured Tannerella BU063 (oral taxon 286).</title>
        <authorList>
            <person name="Beall C.J."/>
            <person name="Campbell A.G."/>
            <person name="Griffen A.L."/>
            <person name="Podar M."/>
            <person name="Leys E.J."/>
        </authorList>
    </citation>
    <scope>NUCLEOTIDE SEQUENCE [LARGE SCALE GENOMIC DNA]</scope>
    <source>
        <strain evidence="1">Cell 6/7/9</strain>
    </source>
</reference>
<dbReference type="Proteomes" id="UP000018874">
    <property type="component" value="Unassembled WGS sequence"/>
</dbReference>
<dbReference type="PATRIC" id="fig|1411021.3.peg.103"/>
<dbReference type="EMBL" id="AYYD01000434">
    <property type="protein sequence ID" value="ETK10933.1"/>
    <property type="molecule type" value="Genomic_DNA"/>
</dbReference>
<accession>W2CV38</accession>
<sequence>MIIFEGEKTPKIQVLFLCLLIKLLKLNLSCLNVIDHIFSFFIDIVSILMW</sequence>